<gene>
    <name evidence="8" type="ORF">GCM10008096_03380</name>
</gene>
<keyword evidence="4 6" id="KW-0732">Signal</keyword>
<comment type="similarity">
    <text evidence="2">Belongs to the bacterial solute-binding protein 8 family.</text>
</comment>
<evidence type="ECO:0000313" key="8">
    <source>
        <dbReference type="EMBL" id="GHD00282.1"/>
    </source>
</evidence>
<dbReference type="EMBL" id="BMXK01000001">
    <property type="protein sequence ID" value="GHD00282.1"/>
    <property type="molecule type" value="Genomic_DNA"/>
</dbReference>
<dbReference type="PROSITE" id="PS50983">
    <property type="entry name" value="FE_B12_PBP"/>
    <property type="match status" value="1"/>
</dbReference>
<dbReference type="InterPro" id="IPR051313">
    <property type="entry name" value="Bact_iron-sidero_bind"/>
</dbReference>
<feature type="chain" id="PRO_5046141118" evidence="6">
    <location>
        <begin position="32"/>
        <end position="337"/>
    </location>
</feature>
<keyword evidence="9" id="KW-1185">Reference proteome</keyword>
<evidence type="ECO:0000313" key="9">
    <source>
        <dbReference type="Proteomes" id="UP000642819"/>
    </source>
</evidence>
<dbReference type="InterPro" id="IPR002491">
    <property type="entry name" value="ABC_transptr_periplasmic_BD"/>
</dbReference>
<proteinExistence type="inferred from homology"/>
<sequence length="337" mass="36013">MNPTRTPARFRASAGAASAALLLALTACGGAAEPEEAPEGGASGGFPVTVEHFRGSTEIPEEPLRIAALDPSYVDATMLLGAELVAYTEYRKGDNPFPEYLGDVSELTDEAVNVGTIAEPDLEKILEAEPDLIISADVRQGEMYDQLTKIAPTVFSESTGPSWKENVVLLGEAIGKKEEAEEKVAAYEARAAAVGEAILEQDPETTYSLVRFAGEDTMRLYTTNSFIGDIMADMGIPRPEGQPDTMDSILVPLSQEQILEADATFIMESTWNPGGSEGDASVEQQETFESNPLWGELTGEIVEVDDSIFLSSVSIQGAEAAITELAEHFGVDPQLES</sequence>
<dbReference type="Gene3D" id="3.40.50.1980">
    <property type="entry name" value="Nitrogenase molybdenum iron protein domain"/>
    <property type="match status" value="2"/>
</dbReference>
<evidence type="ECO:0000259" key="7">
    <source>
        <dbReference type="PROSITE" id="PS50983"/>
    </source>
</evidence>
<feature type="signal peptide" evidence="6">
    <location>
        <begin position="1"/>
        <end position="31"/>
    </location>
</feature>
<dbReference type="RefSeq" id="WP_189348362.1">
    <property type="nucleotide sequence ID" value="NZ_BMXK01000001.1"/>
</dbReference>
<protein>
    <submittedName>
        <fullName evidence="8">Iron siderophore-binding protein</fullName>
    </submittedName>
</protein>
<dbReference type="Proteomes" id="UP000642819">
    <property type="component" value="Unassembled WGS sequence"/>
</dbReference>
<dbReference type="PROSITE" id="PS51257">
    <property type="entry name" value="PROKAR_LIPOPROTEIN"/>
    <property type="match status" value="1"/>
</dbReference>
<comment type="caution">
    <text evidence="8">The sequence shown here is derived from an EMBL/GenBank/DDBJ whole genome shotgun (WGS) entry which is preliminary data.</text>
</comment>
<evidence type="ECO:0000256" key="6">
    <source>
        <dbReference type="SAM" id="SignalP"/>
    </source>
</evidence>
<name>A0ABQ3GCC1_9MICC</name>
<dbReference type="PANTHER" id="PTHR30532:SF25">
    <property type="entry name" value="IRON(III) DICITRATE-BINDING PERIPLASMIC PROTEIN"/>
    <property type="match status" value="1"/>
</dbReference>
<organism evidence="8 9">
    <name type="scientific">Zhihengliuella salsuginis</name>
    <dbReference type="NCBI Taxonomy" id="578222"/>
    <lineage>
        <taxon>Bacteria</taxon>
        <taxon>Bacillati</taxon>
        <taxon>Actinomycetota</taxon>
        <taxon>Actinomycetes</taxon>
        <taxon>Micrococcales</taxon>
        <taxon>Micrococcaceae</taxon>
        <taxon>Zhihengliuella</taxon>
    </lineage>
</organism>
<dbReference type="SUPFAM" id="SSF53807">
    <property type="entry name" value="Helical backbone' metal receptor"/>
    <property type="match status" value="1"/>
</dbReference>
<evidence type="ECO:0000256" key="2">
    <source>
        <dbReference type="ARBA" id="ARBA00008814"/>
    </source>
</evidence>
<feature type="coiled-coil region" evidence="5">
    <location>
        <begin position="170"/>
        <end position="197"/>
    </location>
</feature>
<dbReference type="Pfam" id="PF01497">
    <property type="entry name" value="Peripla_BP_2"/>
    <property type="match status" value="1"/>
</dbReference>
<dbReference type="PANTHER" id="PTHR30532">
    <property type="entry name" value="IRON III DICITRATE-BINDING PERIPLASMIC PROTEIN"/>
    <property type="match status" value="1"/>
</dbReference>
<dbReference type="CDD" id="cd01146">
    <property type="entry name" value="FhuD"/>
    <property type="match status" value="1"/>
</dbReference>
<evidence type="ECO:0000256" key="3">
    <source>
        <dbReference type="ARBA" id="ARBA00022448"/>
    </source>
</evidence>
<evidence type="ECO:0000256" key="4">
    <source>
        <dbReference type="ARBA" id="ARBA00022729"/>
    </source>
</evidence>
<keyword evidence="5" id="KW-0175">Coiled coil</keyword>
<evidence type="ECO:0000256" key="5">
    <source>
        <dbReference type="SAM" id="Coils"/>
    </source>
</evidence>
<comment type="subcellular location">
    <subcellularLocation>
        <location evidence="1">Cell envelope</location>
    </subcellularLocation>
</comment>
<feature type="domain" description="Fe/B12 periplasmic-binding" evidence="7">
    <location>
        <begin position="65"/>
        <end position="333"/>
    </location>
</feature>
<reference evidence="9" key="1">
    <citation type="journal article" date="2019" name="Int. J. Syst. Evol. Microbiol.">
        <title>The Global Catalogue of Microorganisms (GCM) 10K type strain sequencing project: providing services to taxonomists for standard genome sequencing and annotation.</title>
        <authorList>
            <consortium name="The Broad Institute Genomics Platform"/>
            <consortium name="The Broad Institute Genome Sequencing Center for Infectious Disease"/>
            <person name="Wu L."/>
            <person name="Ma J."/>
        </authorList>
    </citation>
    <scope>NUCLEOTIDE SEQUENCE [LARGE SCALE GENOMIC DNA]</scope>
    <source>
        <strain evidence="9">KCTC 19466</strain>
    </source>
</reference>
<accession>A0ABQ3GCC1</accession>
<evidence type="ECO:0000256" key="1">
    <source>
        <dbReference type="ARBA" id="ARBA00004196"/>
    </source>
</evidence>
<keyword evidence="3" id="KW-0813">Transport</keyword>